<dbReference type="InterPro" id="IPR036812">
    <property type="entry name" value="NAD(P)_OxRdtase_dom_sf"/>
</dbReference>
<reference evidence="3" key="1">
    <citation type="submission" date="2021-01" db="EMBL/GenBank/DDBJ databases">
        <title>Whole genome shotgun sequence of Rugosimonospora africana NBRC 104875.</title>
        <authorList>
            <person name="Komaki H."/>
            <person name="Tamura T."/>
        </authorList>
    </citation>
    <scope>NUCLEOTIDE SEQUENCE</scope>
    <source>
        <strain evidence="3">NBRC 104875</strain>
    </source>
</reference>
<dbReference type="AlphaFoldDB" id="A0A8J3VUQ0"/>
<dbReference type="Pfam" id="PF00248">
    <property type="entry name" value="Aldo_ket_red"/>
    <property type="match status" value="1"/>
</dbReference>
<comment type="caution">
    <text evidence="3">The sequence shown here is derived from an EMBL/GenBank/DDBJ whole genome shotgun (WGS) entry which is preliminary data.</text>
</comment>
<feature type="compositionally biased region" description="Basic and acidic residues" evidence="1">
    <location>
        <begin position="334"/>
        <end position="350"/>
    </location>
</feature>
<proteinExistence type="predicted"/>
<feature type="domain" description="NADP-dependent oxidoreductase" evidence="2">
    <location>
        <begin position="11"/>
        <end position="304"/>
    </location>
</feature>
<protein>
    <submittedName>
        <fullName evidence="3">Oxidoreductase</fullName>
    </submittedName>
</protein>
<feature type="region of interest" description="Disordered" evidence="1">
    <location>
        <begin position="305"/>
        <end position="350"/>
    </location>
</feature>
<evidence type="ECO:0000313" key="4">
    <source>
        <dbReference type="Proteomes" id="UP000642748"/>
    </source>
</evidence>
<dbReference type="SUPFAM" id="SSF51430">
    <property type="entry name" value="NAD(P)-linked oxidoreductase"/>
    <property type="match status" value="1"/>
</dbReference>
<evidence type="ECO:0000313" key="3">
    <source>
        <dbReference type="EMBL" id="GIH19510.1"/>
    </source>
</evidence>
<dbReference type="InterPro" id="IPR023210">
    <property type="entry name" value="NADP_OxRdtase_dom"/>
</dbReference>
<dbReference type="Gene3D" id="3.20.20.100">
    <property type="entry name" value="NADP-dependent oxidoreductase domain"/>
    <property type="match status" value="1"/>
</dbReference>
<dbReference type="PANTHER" id="PTHR42686">
    <property type="entry name" value="GH17980P-RELATED"/>
    <property type="match status" value="1"/>
</dbReference>
<gene>
    <name evidence="3" type="ORF">Raf01_76820</name>
</gene>
<dbReference type="CDD" id="cd19152">
    <property type="entry name" value="AKR_AKR15A"/>
    <property type="match status" value="1"/>
</dbReference>
<dbReference type="PANTHER" id="PTHR42686:SF1">
    <property type="entry name" value="GH17980P-RELATED"/>
    <property type="match status" value="1"/>
</dbReference>
<evidence type="ECO:0000259" key="2">
    <source>
        <dbReference type="Pfam" id="PF00248"/>
    </source>
</evidence>
<dbReference type="Proteomes" id="UP000642748">
    <property type="component" value="Unassembled WGS sequence"/>
</dbReference>
<accession>A0A8J3VUQ0</accession>
<dbReference type="EMBL" id="BONZ01000081">
    <property type="protein sequence ID" value="GIH19510.1"/>
    <property type="molecule type" value="Genomic_DNA"/>
</dbReference>
<dbReference type="GO" id="GO:0016491">
    <property type="term" value="F:oxidoreductase activity"/>
    <property type="evidence" value="ECO:0007669"/>
    <property type="project" value="InterPro"/>
</dbReference>
<name>A0A8J3VUQ0_9ACTN</name>
<keyword evidence="4" id="KW-1185">Reference proteome</keyword>
<organism evidence="3 4">
    <name type="scientific">Rugosimonospora africana</name>
    <dbReference type="NCBI Taxonomy" id="556532"/>
    <lineage>
        <taxon>Bacteria</taxon>
        <taxon>Bacillati</taxon>
        <taxon>Actinomycetota</taxon>
        <taxon>Actinomycetes</taxon>
        <taxon>Micromonosporales</taxon>
        <taxon>Micromonosporaceae</taxon>
        <taxon>Rugosimonospora</taxon>
    </lineage>
</organism>
<sequence length="350" mass="37001">MRPRGPRLPTLGLGTAPLGFLYEPVDDEQAAATIARALEGGVSYLDTAPGYGLGVAEARVGRALRSADPGVIVSTKVGRVLTEPAGPFTPPFPGAPRLRARFDFSRDGILRSLEDSLRRLGTDRVDVVYLHDPDDHEDEVYRSAYPTLARLREEKVVGAIGVGMNQSAMPARFVSRLDLDLVLLAGRYSLLDHSAITDLLPACARRGVGVVVGGVFNSGILVDPGPHARYAYSPASDDELARALRVREVCRRHGVPMSTAAMRFPLGDPAVVSVLVGMRSPAEVAANLAAFGHPVPDDLWSELRAEGLLAPDTPTPTTGAPPGLTPVGQSPHEGASDRASDAASDKENVA</sequence>
<dbReference type="InterPro" id="IPR020471">
    <property type="entry name" value="AKR"/>
</dbReference>
<dbReference type="GO" id="GO:0005829">
    <property type="term" value="C:cytosol"/>
    <property type="evidence" value="ECO:0007669"/>
    <property type="project" value="TreeGrafter"/>
</dbReference>
<feature type="compositionally biased region" description="Low complexity" evidence="1">
    <location>
        <begin position="307"/>
        <end position="326"/>
    </location>
</feature>
<evidence type="ECO:0000256" key="1">
    <source>
        <dbReference type="SAM" id="MobiDB-lite"/>
    </source>
</evidence>